<evidence type="ECO:0000259" key="1">
    <source>
        <dbReference type="Pfam" id="PF07484"/>
    </source>
</evidence>
<dbReference type="InterPro" id="IPR037053">
    <property type="entry name" value="Phage_tail_collar_dom_sf"/>
</dbReference>
<name>A0ABP7HBZ1_9FLAO</name>
<dbReference type="EMBL" id="BAABDU010000011">
    <property type="protein sequence ID" value="GAA3784191.1"/>
    <property type="molecule type" value="Genomic_DNA"/>
</dbReference>
<dbReference type="Proteomes" id="UP001500748">
    <property type="component" value="Unassembled WGS sequence"/>
</dbReference>
<dbReference type="InterPro" id="IPR011083">
    <property type="entry name" value="Phage_tail_collar_dom"/>
</dbReference>
<dbReference type="RefSeq" id="WP_345147326.1">
    <property type="nucleotide sequence ID" value="NZ_BAABDU010000011.1"/>
</dbReference>
<gene>
    <name evidence="2" type="ORF">GCM10022423_46770</name>
</gene>
<sequence length="180" mass="18533">MEGYLSEVRIFAGNFPPAGWQFCNGAQLSIANNDALYALIGTTYGGDGVNTFNLPDLRGRVPVGTGQGPGLPAVVLGQVIGTENTTMTINQMPSHVHLSTAGTITIPVLKGAGNTGSPTGNILAGLADAYSTFAADNNLKPEAATVAISSTGSSIPFNIVQPYLSTNYIICVSGIFPSRN</sequence>
<organism evidence="2 3">
    <name type="scientific">Flavobacterium ginsengiterrae</name>
    <dbReference type="NCBI Taxonomy" id="871695"/>
    <lineage>
        <taxon>Bacteria</taxon>
        <taxon>Pseudomonadati</taxon>
        <taxon>Bacteroidota</taxon>
        <taxon>Flavobacteriia</taxon>
        <taxon>Flavobacteriales</taxon>
        <taxon>Flavobacteriaceae</taxon>
        <taxon>Flavobacterium</taxon>
    </lineage>
</organism>
<accession>A0ABP7HBZ1</accession>
<evidence type="ECO:0000313" key="3">
    <source>
        <dbReference type="Proteomes" id="UP001500748"/>
    </source>
</evidence>
<feature type="domain" description="Phage tail collar" evidence="1">
    <location>
        <begin position="7"/>
        <end position="62"/>
    </location>
</feature>
<proteinExistence type="predicted"/>
<keyword evidence="3" id="KW-1185">Reference proteome</keyword>
<dbReference type="SUPFAM" id="SSF88874">
    <property type="entry name" value="Receptor-binding domain of short tail fibre protein gp12"/>
    <property type="match status" value="1"/>
</dbReference>
<reference evidence="3" key="1">
    <citation type="journal article" date="2019" name="Int. J. Syst. Evol. Microbiol.">
        <title>The Global Catalogue of Microorganisms (GCM) 10K type strain sequencing project: providing services to taxonomists for standard genome sequencing and annotation.</title>
        <authorList>
            <consortium name="The Broad Institute Genomics Platform"/>
            <consortium name="The Broad Institute Genome Sequencing Center for Infectious Disease"/>
            <person name="Wu L."/>
            <person name="Ma J."/>
        </authorList>
    </citation>
    <scope>NUCLEOTIDE SEQUENCE [LARGE SCALE GENOMIC DNA]</scope>
    <source>
        <strain evidence="3">JCM 17337</strain>
    </source>
</reference>
<dbReference type="Gene3D" id="3.90.1340.10">
    <property type="entry name" value="Phage tail collar domain"/>
    <property type="match status" value="1"/>
</dbReference>
<dbReference type="Pfam" id="PF07484">
    <property type="entry name" value="Collar"/>
    <property type="match status" value="1"/>
</dbReference>
<protein>
    <submittedName>
        <fullName evidence="2">Tail fiber protein</fullName>
    </submittedName>
</protein>
<evidence type="ECO:0000313" key="2">
    <source>
        <dbReference type="EMBL" id="GAA3784191.1"/>
    </source>
</evidence>
<comment type="caution">
    <text evidence="2">The sequence shown here is derived from an EMBL/GenBank/DDBJ whole genome shotgun (WGS) entry which is preliminary data.</text>
</comment>